<feature type="compositionally biased region" description="Basic and acidic residues" evidence="1">
    <location>
        <begin position="69"/>
        <end position="83"/>
    </location>
</feature>
<keyword evidence="3" id="KW-1185">Reference proteome</keyword>
<organism evidence="2 3">
    <name type="scientific">Streptomyces griseomycini</name>
    <dbReference type="NCBI Taxonomy" id="66895"/>
    <lineage>
        <taxon>Bacteria</taxon>
        <taxon>Bacillati</taxon>
        <taxon>Actinomycetota</taxon>
        <taxon>Actinomycetes</taxon>
        <taxon>Kitasatosporales</taxon>
        <taxon>Streptomycetaceae</taxon>
        <taxon>Streptomyces</taxon>
    </lineage>
</organism>
<accession>A0A7W7PRN5</accession>
<feature type="compositionally biased region" description="Low complexity" evidence="1">
    <location>
        <begin position="10"/>
        <end position="33"/>
    </location>
</feature>
<dbReference type="EMBL" id="JACHJI010000005">
    <property type="protein sequence ID" value="MBB4898938.1"/>
    <property type="molecule type" value="Genomic_DNA"/>
</dbReference>
<feature type="compositionally biased region" description="Basic and acidic residues" evidence="1">
    <location>
        <begin position="116"/>
        <end position="128"/>
    </location>
</feature>
<gene>
    <name evidence="2" type="ORF">FHS37_002998</name>
</gene>
<evidence type="ECO:0000256" key="1">
    <source>
        <dbReference type="SAM" id="MobiDB-lite"/>
    </source>
</evidence>
<proteinExistence type="predicted"/>
<evidence type="ECO:0000313" key="2">
    <source>
        <dbReference type="EMBL" id="MBB4898938.1"/>
    </source>
</evidence>
<comment type="caution">
    <text evidence="2">The sequence shown here is derived from an EMBL/GenBank/DDBJ whole genome shotgun (WGS) entry which is preliminary data.</text>
</comment>
<sequence>MAANTVPPYGSWASPWPSAGSGSSACGAAGRGSEQAGEAVDGEGPGFPVPQDDEGLLAAEHRHPRLTHARADPGRLSRGEVHDRHRVRPRRGVPPHPGRDGRQASRGVRGGVLGRYGDRDHGRDGRAAERVEHQRLAPAVVDAGHPAAGRCQETGVPGEVTDRQAVDLGSVRHGQHLHPRLVAGDEQERIEGHRGLRGEK</sequence>
<protein>
    <submittedName>
        <fullName evidence="2">Uncharacterized protein</fullName>
    </submittedName>
</protein>
<dbReference type="AlphaFoldDB" id="A0A7W7PRN5"/>
<reference evidence="2 3" key="1">
    <citation type="submission" date="2020-08" db="EMBL/GenBank/DDBJ databases">
        <title>Genomic Encyclopedia of Type Strains, Phase III (KMG-III): the genomes of soil and plant-associated and newly described type strains.</title>
        <authorList>
            <person name="Whitman W."/>
        </authorList>
    </citation>
    <scope>NUCLEOTIDE SEQUENCE [LARGE SCALE GENOMIC DNA]</scope>
    <source>
        <strain evidence="2 3">CECT 3273</strain>
    </source>
</reference>
<feature type="region of interest" description="Disordered" evidence="1">
    <location>
        <begin position="1"/>
        <end position="128"/>
    </location>
</feature>
<feature type="compositionally biased region" description="Basic residues" evidence="1">
    <location>
        <begin position="84"/>
        <end position="93"/>
    </location>
</feature>
<evidence type="ECO:0000313" key="3">
    <source>
        <dbReference type="Proteomes" id="UP000579523"/>
    </source>
</evidence>
<name>A0A7W7PRN5_9ACTN</name>
<dbReference type="Proteomes" id="UP000579523">
    <property type="component" value="Unassembled WGS sequence"/>
</dbReference>